<dbReference type="InterPro" id="IPR005152">
    <property type="entry name" value="Lipase_secreted"/>
</dbReference>
<dbReference type="RefSeq" id="WP_167476335.1">
    <property type="nucleotide sequence ID" value="NZ_CP046172.1"/>
</dbReference>
<dbReference type="PIRSF" id="PIRSF029171">
    <property type="entry name" value="Esterase_LipA"/>
    <property type="match status" value="1"/>
</dbReference>
<dbReference type="Pfam" id="PF03583">
    <property type="entry name" value="LIP"/>
    <property type="match status" value="1"/>
</dbReference>
<gene>
    <name evidence="2" type="ORF">F5544_30030</name>
</gene>
<dbReference type="Gene3D" id="3.40.50.1820">
    <property type="entry name" value="alpha/beta hydrolase"/>
    <property type="match status" value="1"/>
</dbReference>
<dbReference type="GO" id="GO:0016042">
    <property type="term" value="P:lipid catabolic process"/>
    <property type="evidence" value="ECO:0007669"/>
    <property type="project" value="InterPro"/>
</dbReference>
<keyword evidence="3" id="KW-1185">Reference proteome</keyword>
<evidence type="ECO:0000313" key="2">
    <source>
        <dbReference type="EMBL" id="QIS13851.1"/>
    </source>
</evidence>
<dbReference type="GO" id="GO:0004806">
    <property type="term" value="F:triacylglycerol lipase activity"/>
    <property type="evidence" value="ECO:0007669"/>
    <property type="project" value="InterPro"/>
</dbReference>
<dbReference type="PANTHER" id="PTHR34853:SF1">
    <property type="entry name" value="LIPASE 5"/>
    <property type="match status" value="1"/>
</dbReference>
<feature type="chain" id="PRO_5038643460" description="Lipase" evidence="1">
    <location>
        <begin position="20"/>
        <end position="378"/>
    </location>
</feature>
<accession>A0A6G9YKZ4</accession>
<keyword evidence="1" id="KW-0732">Signal</keyword>
<dbReference type="InterPro" id="IPR029058">
    <property type="entry name" value="AB_hydrolase_fold"/>
</dbReference>
<feature type="signal peptide" evidence="1">
    <location>
        <begin position="1"/>
        <end position="19"/>
    </location>
</feature>
<dbReference type="AlphaFoldDB" id="A0A6G9YKZ4"/>
<dbReference type="KEGG" id="nah:F5544_30030"/>
<dbReference type="Proteomes" id="UP000503540">
    <property type="component" value="Chromosome"/>
</dbReference>
<evidence type="ECO:0008006" key="4">
    <source>
        <dbReference type="Google" id="ProtNLM"/>
    </source>
</evidence>
<dbReference type="SUPFAM" id="SSF53474">
    <property type="entry name" value="alpha/beta-Hydrolases"/>
    <property type="match status" value="1"/>
</dbReference>
<evidence type="ECO:0000256" key="1">
    <source>
        <dbReference type="SAM" id="SignalP"/>
    </source>
</evidence>
<organism evidence="2 3">
    <name type="scientific">Nocardia arthritidis</name>
    <dbReference type="NCBI Taxonomy" id="228602"/>
    <lineage>
        <taxon>Bacteria</taxon>
        <taxon>Bacillati</taxon>
        <taxon>Actinomycetota</taxon>
        <taxon>Actinomycetes</taxon>
        <taxon>Mycobacteriales</taxon>
        <taxon>Nocardiaceae</taxon>
        <taxon>Nocardia</taxon>
    </lineage>
</organism>
<evidence type="ECO:0000313" key="3">
    <source>
        <dbReference type="Proteomes" id="UP000503540"/>
    </source>
</evidence>
<reference evidence="2 3" key="1">
    <citation type="journal article" date="2019" name="ACS Chem. Biol.">
        <title>Identification and Mobilization of a Cryptic Antibiotic Biosynthesis Gene Locus from a Human-Pathogenic Nocardia Isolate.</title>
        <authorList>
            <person name="Herisse M."/>
            <person name="Ishida K."/>
            <person name="Porter J.L."/>
            <person name="Howden B."/>
            <person name="Hertweck C."/>
            <person name="Stinear T.P."/>
            <person name="Pidot S.J."/>
        </authorList>
    </citation>
    <scope>NUCLEOTIDE SEQUENCE [LARGE SCALE GENOMIC DNA]</scope>
    <source>
        <strain evidence="2 3">AUSMDU00012717</strain>
    </source>
</reference>
<protein>
    <recommendedName>
        <fullName evidence="4">Lipase</fullName>
    </recommendedName>
</protein>
<dbReference type="EMBL" id="CP046172">
    <property type="protein sequence ID" value="QIS13851.1"/>
    <property type="molecule type" value="Genomic_DNA"/>
</dbReference>
<proteinExistence type="predicted"/>
<name>A0A6G9YKZ4_9NOCA</name>
<dbReference type="PANTHER" id="PTHR34853">
    <property type="match status" value="1"/>
</dbReference>
<sequence>MRRKRVRVVHFAGSVAVLAAVVMGTVAVPAATAQPDGVGAFAGVVSDGWGGVVGARSIRYTTESPTGATTIATGIVAVPSGQPPAGGWPIVAWEHGSRGLANQCGLTSLPGPDADIVRRFVDTGYAVVAPDFLGLGPGTQAPHPYQHSRTEATATVDLVRAARDADPRLSKAWAVTGVSQGGHAALNTGNIASSYAPELDFRGTVAMAPASNIETILPLIGPQMPALPGTGEAVGVLAAVLAGMRSGAPDFDLGPYLTPAGADLLDRLSTSCVLDFGGQVGSTSFGSLLAQPLSSGPFPDRLRRYTAVPTTGYRQPILLAHGIADVSVPLPATLALAAGFRAGGVDFDLRTYDADHQTIVDVAWPDTRAFLGRILPPR</sequence>